<reference evidence="1 2" key="1">
    <citation type="submission" date="2021-03" db="EMBL/GenBank/DDBJ databases">
        <title>Genomic Encyclopedia of Type Strains, Phase IV (KMG-IV): sequencing the most valuable type-strain genomes for metagenomic binning, comparative biology and taxonomic classification.</title>
        <authorList>
            <person name="Goeker M."/>
        </authorList>
    </citation>
    <scope>NUCLEOTIDE SEQUENCE [LARGE SCALE GENOMIC DNA]</scope>
    <source>
        <strain evidence="1 2">DSM 25609</strain>
    </source>
</reference>
<evidence type="ECO:0000313" key="2">
    <source>
        <dbReference type="Proteomes" id="UP001519345"/>
    </source>
</evidence>
<dbReference type="Proteomes" id="UP001519345">
    <property type="component" value="Unassembled WGS sequence"/>
</dbReference>
<evidence type="ECO:0000313" key="1">
    <source>
        <dbReference type="EMBL" id="MBP1971636.1"/>
    </source>
</evidence>
<protein>
    <recommendedName>
        <fullName evidence="3">Acyltransferase</fullName>
    </recommendedName>
</protein>
<proteinExistence type="predicted"/>
<gene>
    <name evidence="1" type="ORF">J2Z83_003787</name>
</gene>
<sequence>MLYHKFSLGDSRTLIAELYEDEIITFCPTCGKEHQLEPEEIADIINRGSDFVGTSYFCNGCYIKVVK</sequence>
<dbReference type="RefSeq" id="WP_209464654.1">
    <property type="nucleotide sequence ID" value="NZ_CP110224.1"/>
</dbReference>
<evidence type="ECO:0008006" key="3">
    <source>
        <dbReference type="Google" id="ProtNLM"/>
    </source>
</evidence>
<organism evidence="1 2">
    <name type="scientific">Virgibacillus natechei</name>
    <dbReference type="NCBI Taxonomy" id="1216297"/>
    <lineage>
        <taxon>Bacteria</taxon>
        <taxon>Bacillati</taxon>
        <taxon>Bacillota</taxon>
        <taxon>Bacilli</taxon>
        <taxon>Bacillales</taxon>
        <taxon>Bacillaceae</taxon>
        <taxon>Virgibacillus</taxon>
    </lineage>
</organism>
<name>A0ABS4IMI6_9BACI</name>
<accession>A0ABS4IMI6</accession>
<dbReference type="EMBL" id="JAGGKX010000029">
    <property type="protein sequence ID" value="MBP1971636.1"/>
    <property type="molecule type" value="Genomic_DNA"/>
</dbReference>
<comment type="caution">
    <text evidence="1">The sequence shown here is derived from an EMBL/GenBank/DDBJ whole genome shotgun (WGS) entry which is preliminary data.</text>
</comment>
<keyword evidence="2" id="KW-1185">Reference proteome</keyword>